<dbReference type="EMBL" id="BART01007113">
    <property type="protein sequence ID" value="GAG54170.1"/>
    <property type="molecule type" value="Genomic_DNA"/>
</dbReference>
<protein>
    <recommendedName>
        <fullName evidence="2">Endonuclease/exonuclease/phosphatase domain-containing protein</fullName>
    </recommendedName>
</protein>
<dbReference type="PANTHER" id="PTHR11371">
    <property type="entry name" value="DEOXYRIBONUCLEASE"/>
    <property type="match status" value="1"/>
</dbReference>
<dbReference type="InterPro" id="IPR036691">
    <property type="entry name" value="Endo/exonu/phosph_ase_sf"/>
</dbReference>
<evidence type="ECO:0000313" key="1">
    <source>
        <dbReference type="EMBL" id="GAG54170.1"/>
    </source>
</evidence>
<organism evidence="1">
    <name type="scientific">marine sediment metagenome</name>
    <dbReference type="NCBI Taxonomy" id="412755"/>
    <lineage>
        <taxon>unclassified sequences</taxon>
        <taxon>metagenomes</taxon>
        <taxon>ecological metagenomes</taxon>
    </lineage>
</organism>
<dbReference type="PANTHER" id="PTHR11371:SF31">
    <property type="entry name" value="EXTRACELLULAR NUCLEASE"/>
    <property type="match status" value="1"/>
</dbReference>
<sequence length="348" mass="41004">MPFYYKIGWIRNKKERSRIASNLIALRKHLKKEIPRRTVNDTLLLATWNIRDFDSNKFKHGPRIRESYFYIAEIISAFDIIALQEINKNLKAIRRVMGILGSNWQYITTDVTEGRSGNKERMTFVYDRNKVSFQNIAGEIVLPETKLIAGKRQFARTPYLVAFQSGWFKFMLCTIHIYYGGKAGEKFERRVKEIKQISKFISKRADDKEYNYVLLGDFNIVTPDCDTMYALKGSGFKIPNELKHPTNIAEDMFYDQIAFKTRPGELRLGASDKNAGVFRYYKSVFKNDEYNVYRKYMDSTKLTSAGKAKSKKVKYYTNTWRTFQMSDHYPLWVELKIDFSKDYLKKLM</sequence>
<reference evidence="1" key="1">
    <citation type="journal article" date="2014" name="Front. Microbiol.">
        <title>High frequency of phylogenetically diverse reductive dehalogenase-homologous genes in deep subseafloor sedimentary metagenomes.</title>
        <authorList>
            <person name="Kawai M."/>
            <person name="Futagami T."/>
            <person name="Toyoda A."/>
            <person name="Takaki Y."/>
            <person name="Nishi S."/>
            <person name="Hori S."/>
            <person name="Arai W."/>
            <person name="Tsubouchi T."/>
            <person name="Morono Y."/>
            <person name="Uchiyama I."/>
            <person name="Ito T."/>
            <person name="Fujiyama A."/>
            <person name="Inagaki F."/>
            <person name="Takami H."/>
        </authorList>
    </citation>
    <scope>NUCLEOTIDE SEQUENCE</scope>
    <source>
        <strain evidence="1">Expedition CK06-06</strain>
    </source>
</reference>
<proteinExistence type="predicted"/>
<name>X0YE73_9ZZZZ</name>
<dbReference type="AlphaFoldDB" id="X0YE73"/>
<gene>
    <name evidence="1" type="ORF">S01H4_16242</name>
</gene>
<dbReference type="CDD" id="cd10283">
    <property type="entry name" value="MnuA_DNase1-like"/>
    <property type="match status" value="1"/>
</dbReference>
<dbReference type="Gene3D" id="3.60.10.10">
    <property type="entry name" value="Endonuclease/exonuclease/phosphatase"/>
    <property type="match status" value="1"/>
</dbReference>
<evidence type="ECO:0008006" key="2">
    <source>
        <dbReference type="Google" id="ProtNLM"/>
    </source>
</evidence>
<comment type="caution">
    <text evidence="1">The sequence shown here is derived from an EMBL/GenBank/DDBJ whole genome shotgun (WGS) entry which is preliminary data.</text>
</comment>
<accession>X0YE73</accession>
<dbReference type="SUPFAM" id="SSF56219">
    <property type="entry name" value="DNase I-like"/>
    <property type="match status" value="1"/>
</dbReference>